<accession>A0A7S8CE16</accession>
<dbReference type="KEGG" id="mcui:G8O30_15690"/>
<reference evidence="2 3" key="1">
    <citation type="submission" date="2019-07" db="EMBL/GenBank/DDBJ databases">
        <title>Genome sequence of 2 isolates from Red Sea Mangroves.</title>
        <authorList>
            <person name="Sefrji F."/>
            <person name="Michoud G."/>
            <person name="Merlino G."/>
            <person name="Daffonchio D."/>
        </authorList>
    </citation>
    <scope>NUCLEOTIDE SEQUENCE [LARGE SCALE GENOMIC DNA]</scope>
    <source>
        <strain evidence="2 3">R1DC41</strain>
    </source>
</reference>
<evidence type="ECO:0000313" key="2">
    <source>
        <dbReference type="EMBL" id="QPC48258.1"/>
    </source>
</evidence>
<keyword evidence="1" id="KW-0472">Membrane</keyword>
<dbReference type="AlphaFoldDB" id="A0A7S8CE16"/>
<protein>
    <submittedName>
        <fullName evidence="2">Uncharacterized protein</fullName>
    </submittedName>
</protein>
<feature type="transmembrane region" description="Helical" evidence="1">
    <location>
        <begin position="7"/>
        <end position="26"/>
    </location>
</feature>
<name>A0A7S8CE16_9BACI</name>
<gene>
    <name evidence="2" type="ORF">G8O30_15690</name>
</gene>
<dbReference type="EMBL" id="CP049742">
    <property type="protein sequence ID" value="QPC48258.1"/>
    <property type="molecule type" value="Genomic_DNA"/>
</dbReference>
<sequence>MSKYVSIALLTLLLSLIIGFGLAMLIGSYAAIALVGVGLVSFIIAQLFYVIELLKKKG</sequence>
<keyword evidence="1" id="KW-1133">Transmembrane helix</keyword>
<dbReference type="RefSeq" id="WP_239672945.1">
    <property type="nucleotide sequence ID" value="NZ_CP049742.1"/>
</dbReference>
<evidence type="ECO:0000313" key="3">
    <source>
        <dbReference type="Proteomes" id="UP000593626"/>
    </source>
</evidence>
<proteinExistence type="predicted"/>
<organism evidence="2 3">
    <name type="scientific">Mangrovibacillus cuniculi</name>
    <dbReference type="NCBI Taxonomy" id="2593652"/>
    <lineage>
        <taxon>Bacteria</taxon>
        <taxon>Bacillati</taxon>
        <taxon>Bacillota</taxon>
        <taxon>Bacilli</taxon>
        <taxon>Bacillales</taxon>
        <taxon>Bacillaceae</taxon>
        <taxon>Mangrovibacillus</taxon>
    </lineage>
</organism>
<keyword evidence="3" id="KW-1185">Reference proteome</keyword>
<keyword evidence="1" id="KW-0812">Transmembrane</keyword>
<feature type="transmembrane region" description="Helical" evidence="1">
    <location>
        <begin position="32"/>
        <end position="51"/>
    </location>
</feature>
<dbReference type="Proteomes" id="UP000593626">
    <property type="component" value="Chromosome"/>
</dbReference>
<evidence type="ECO:0000256" key="1">
    <source>
        <dbReference type="SAM" id="Phobius"/>
    </source>
</evidence>